<organism evidence="2 3">
    <name type="scientific">Trichomalopsis sarcophagae</name>
    <dbReference type="NCBI Taxonomy" id="543379"/>
    <lineage>
        <taxon>Eukaryota</taxon>
        <taxon>Metazoa</taxon>
        <taxon>Ecdysozoa</taxon>
        <taxon>Arthropoda</taxon>
        <taxon>Hexapoda</taxon>
        <taxon>Insecta</taxon>
        <taxon>Pterygota</taxon>
        <taxon>Neoptera</taxon>
        <taxon>Endopterygota</taxon>
        <taxon>Hymenoptera</taxon>
        <taxon>Apocrita</taxon>
        <taxon>Proctotrupomorpha</taxon>
        <taxon>Chalcidoidea</taxon>
        <taxon>Pteromalidae</taxon>
        <taxon>Pteromalinae</taxon>
        <taxon>Trichomalopsis</taxon>
    </lineage>
</organism>
<dbReference type="AlphaFoldDB" id="A0A232FDG7"/>
<comment type="caution">
    <text evidence="2">The sequence shown here is derived from an EMBL/GenBank/DDBJ whole genome shotgun (WGS) entry which is preliminary data.</text>
</comment>
<keyword evidence="1" id="KW-0732">Signal</keyword>
<dbReference type="EMBL" id="NNAY01000369">
    <property type="protein sequence ID" value="OXU28844.1"/>
    <property type="molecule type" value="Genomic_DNA"/>
</dbReference>
<protein>
    <recommendedName>
        <fullName evidence="4">Endonuclease/exonuclease/phosphatase domain-containing protein</fullName>
    </recommendedName>
</protein>
<keyword evidence="3" id="KW-1185">Reference proteome</keyword>
<dbReference type="SUPFAM" id="SSF56219">
    <property type="entry name" value="DNase I-like"/>
    <property type="match status" value="1"/>
</dbReference>
<dbReference type="InterPro" id="IPR036691">
    <property type="entry name" value="Endo/exonu/phosph_ase_sf"/>
</dbReference>
<evidence type="ECO:0008006" key="4">
    <source>
        <dbReference type="Google" id="ProtNLM"/>
    </source>
</evidence>
<evidence type="ECO:0000313" key="2">
    <source>
        <dbReference type="EMBL" id="OXU28844.1"/>
    </source>
</evidence>
<proteinExistence type="predicted"/>
<feature type="chain" id="PRO_5012059427" description="Endonuclease/exonuclease/phosphatase domain-containing protein" evidence="1">
    <location>
        <begin position="19"/>
        <end position="191"/>
    </location>
</feature>
<dbReference type="STRING" id="543379.A0A232FDG7"/>
<feature type="signal peptide" evidence="1">
    <location>
        <begin position="1"/>
        <end position="18"/>
    </location>
</feature>
<reference evidence="2 3" key="1">
    <citation type="journal article" date="2017" name="Curr. Biol.">
        <title>The Evolution of Venom by Co-option of Single-Copy Genes.</title>
        <authorList>
            <person name="Martinson E.O."/>
            <person name="Mrinalini"/>
            <person name="Kelkar Y.D."/>
            <person name="Chang C.H."/>
            <person name="Werren J.H."/>
        </authorList>
    </citation>
    <scope>NUCLEOTIDE SEQUENCE [LARGE SCALE GENOMIC DNA]</scope>
    <source>
        <strain evidence="2 3">Alberta</strain>
        <tissue evidence="2">Whole body</tissue>
    </source>
</reference>
<evidence type="ECO:0000313" key="3">
    <source>
        <dbReference type="Proteomes" id="UP000215335"/>
    </source>
</evidence>
<dbReference type="OrthoDB" id="7699899at2759"/>
<dbReference type="Gene3D" id="3.60.10.10">
    <property type="entry name" value="Endonuclease/exonuclease/phosphatase"/>
    <property type="match status" value="1"/>
</dbReference>
<dbReference type="Proteomes" id="UP000215335">
    <property type="component" value="Unassembled WGS sequence"/>
</dbReference>
<gene>
    <name evidence="2" type="ORF">TSAR_007559</name>
</gene>
<name>A0A232FDG7_9HYME</name>
<accession>A0A232FDG7</accession>
<evidence type="ECO:0000256" key="1">
    <source>
        <dbReference type="SAM" id="SignalP"/>
    </source>
</evidence>
<sequence>MFLICKILFVQKVTFCVSETWLPDEEDVHLPNFNCIAKFKRKIVRAAGVATYQNQNNLHIATLNIDLTVQNAAEIVVAQAAIGDLCASQITMNDGRQIIIVVVHISPNQKINDIITFLHKRLFPYCSEGSMIFNDNSHQLPMILAGDFNINIANNDSIPLITFLDEVFELRTNNVPRQQDNILVIIGQLSL</sequence>